<evidence type="ECO:0000256" key="7">
    <source>
        <dbReference type="SAM" id="Phobius"/>
    </source>
</evidence>
<evidence type="ECO:0000313" key="10">
    <source>
        <dbReference type="Proteomes" id="UP000431922"/>
    </source>
</evidence>
<feature type="transmembrane region" description="Helical" evidence="7">
    <location>
        <begin position="53"/>
        <end position="77"/>
    </location>
</feature>
<dbReference type="InterPro" id="IPR005829">
    <property type="entry name" value="Sugar_transporter_CS"/>
</dbReference>
<evidence type="ECO:0000256" key="5">
    <source>
        <dbReference type="ARBA" id="ARBA00022989"/>
    </source>
</evidence>
<feature type="transmembrane region" description="Helical" evidence="7">
    <location>
        <begin position="302"/>
        <end position="325"/>
    </location>
</feature>
<keyword evidence="6 7" id="KW-0472">Membrane</keyword>
<feature type="transmembrane region" description="Helical" evidence="7">
    <location>
        <begin position="213"/>
        <end position="235"/>
    </location>
</feature>
<dbReference type="RefSeq" id="WP_160757402.1">
    <property type="nucleotide sequence ID" value="NZ_WTYL01000006.1"/>
</dbReference>
<evidence type="ECO:0000256" key="1">
    <source>
        <dbReference type="ARBA" id="ARBA00004651"/>
    </source>
</evidence>
<dbReference type="PROSITE" id="PS00216">
    <property type="entry name" value="SUGAR_TRANSPORT_1"/>
    <property type="match status" value="1"/>
</dbReference>
<feature type="transmembrane region" description="Helical" evidence="7">
    <location>
        <begin position="365"/>
        <end position="387"/>
    </location>
</feature>
<dbReference type="EMBL" id="WTYL01000006">
    <property type="protein sequence ID" value="MXP45760.1"/>
    <property type="molecule type" value="Genomic_DNA"/>
</dbReference>
<dbReference type="Proteomes" id="UP000431922">
    <property type="component" value="Unassembled WGS sequence"/>
</dbReference>
<feature type="transmembrane region" description="Helical" evidence="7">
    <location>
        <begin position="18"/>
        <end position="41"/>
    </location>
</feature>
<feature type="transmembrane region" description="Helical" evidence="7">
    <location>
        <begin position="274"/>
        <end position="296"/>
    </location>
</feature>
<evidence type="ECO:0000256" key="6">
    <source>
        <dbReference type="ARBA" id="ARBA00023136"/>
    </source>
</evidence>
<feature type="transmembrane region" description="Helical" evidence="7">
    <location>
        <begin position="109"/>
        <end position="131"/>
    </location>
</feature>
<keyword evidence="5 7" id="KW-1133">Transmembrane helix</keyword>
<gene>
    <name evidence="9" type="ORF">GRI65_15015</name>
</gene>
<keyword evidence="4 7" id="KW-0812">Transmembrane</keyword>
<sequence length="397" mass="41216">MTASTAETGRIAGTRQGIVLLLVSVMPMMAIISLVPVLPLLMREFGDVGGAEFLVPMALTIPALCVALLSPAAGWLSDRIGRKVLLVTALIFYAAFGIIPWFLEDLFQIIGARVALGATEAIIMTVATTLIGDYFEGERREKWIALQVAIVSLAAIVLIAIGGGLGEAFGSRGPFLLYLLAIPVAFVAVAVLFEPQVSKAQTDSSTAFPYRAVLPLVAITLGVGIVFYTVIVQLGPILGLSGAVSPGMIGAIGAAANICVGLGTLIFSRLKSNAGWPLLSLGLFIATIGYAGMALSTGLAPIAMFACLACVGNGVMLPNMLAWVMRRLPSEMRGRGTGMWTGAFFLGQFLAPLVTAAVIGATSGLANALLAYAAVIGVGAIATMTFFSRKSHTRHTA</sequence>
<keyword evidence="3" id="KW-1003">Cell membrane</keyword>
<dbReference type="SUPFAM" id="SSF103473">
    <property type="entry name" value="MFS general substrate transporter"/>
    <property type="match status" value="1"/>
</dbReference>
<feature type="transmembrane region" description="Helical" evidence="7">
    <location>
        <begin position="175"/>
        <end position="193"/>
    </location>
</feature>
<dbReference type="InterPro" id="IPR011701">
    <property type="entry name" value="MFS"/>
</dbReference>
<evidence type="ECO:0000259" key="8">
    <source>
        <dbReference type="PROSITE" id="PS50850"/>
    </source>
</evidence>
<comment type="subcellular location">
    <subcellularLocation>
        <location evidence="1">Cell membrane</location>
        <topology evidence="1">Multi-pass membrane protein</topology>
    </subcellularLocation>
</comment>
<evidence type="ECO:0000256" key="4">
    <source>
        <dbReference type="ARBA" id="ARBA00022692"/>
    </source>
</evidence>
<evidence type="ECO:0000256" key="3">
    <source>
        <dbReference type="ARBA" id="ARBA00022475"/>
    </source>
</evidence>
<dbReference type="InterPro" id="IPR020846">
    <property type="entry name" value="MFS_dom"/>
</dbReference>
<reference evidence="9 10" key="1">
    <citation type="submission" date="2019-12" db="EMBL/GenBank/DDBJ databases">
        <title>Genomic-based taxomic classification of the family Erythrobacteraceae.</title>
        <authorList>
            <person name="Xu L."/>
        </authorList>
    </citation>
    <scope>NUCLEOTIDE SEQUENCE [LARGE SCALE GENOMIC DNA]</scope>
    <source>
        <strain evidence="9 10">KCTC 42453</strain>
    </source>
</reference>
<feature type="transmembrane region" description="Helical" evidence="7">
    <location>
        <begin position="337"/>
        <end position="359"/>
    </location>
</feature>
<keyword evidence="2" id="KW-0813">Transport</keyword>
<dbReference type="Gene3D" id="1.20.1250.20">
    <property type="entry name" value="MFS general substrate transporter like domains"/>
    <property type="match status" value="1"/>
</dbReference>
<keyword evidence="10" id="KW-1185">Reference proteome</keyword>
<dbReference type="AlphaFoldDB" id="A0A845B5X2"/>
<name>A0A845B5X2_9SPHN</name>
<protein>
    <submittedName>
        <fullName evidence="9">MFS transporter</fullName>
    </submittedName>
</protein>
<feature type="transmembrane region" description="Helical" evidence="7">
    <location>
        <begin position="84"/>
        <end position="103"/>
    </location>
</feature>
<proteinExistence type="predicted"/>
<dbReference type="CDD" id="cd17473">
    <property type="entry name" value="MFS_arabinose_efflux_permease_like"/>
    <property type="match status" value="1"/>
</dbReference>
<accession>A0A845B5X2</accession>
<dbReference type="InterPro" id="IPR036259">
    <property type="entry name" value="MFS_trans_sf"/>
</dbReference>
<dbReference type="InterPro" id="IPR050171">
    <property type="entry name" value="MFS_Transporters"/>
</dbReference>
<evidence type="ECO:0000313" key="9">
    <source>
        <dbReference type="EMBL" id="MXP45760.1"/>
    </source>
</evidence>
<comment type="caution">
    <text evidence="9">The sequence shown here is derived from an EMBL/GenBank/DDBJ whole genome shotgun (WGS) entry which is preliminary data.</text>
</comment>
<feature type="transmembrane region" description="Helical" evidence="7">
    <location>
        <begin position="247"/>
        <end position="267"/>
    </location>
</feature>
<dbReference type="GO" id="GO:0005886">
    <property type="term" value="C:plasma membrane"/>
    <property type="evidence" value="ECO:0007669"/>
    <property type="project" value="UniProtKB-SubCell"/>
</dbReference>
<dbReference type="GO" id="GO:0022857">
    <property type="term" value="F:transmembrane transporter activity"/>
    <property type="evidence" value="ECO:0007669"/>
    <property type="project" value="InterPro"/>
</dbReference>
<feature type="transmembrane region" description="Helical" evidence="7">
    <location>
        <begin position="143"/>
        <end position="163"/>
    </location>
</feature>
<evidence type="ECO:0000256" key="2">
    <source>
        <dbReference type="ARBA" id="ARBA00022448"/>
    </source>
</evidence>
<organism evidence="9 10">
    <name type="scientific">Allopontixanthobacter sediminis</name>
    <dbReference type="NCBI Taxonomy" id="1689985"/>
    <lineage>
        <taxon>Bacteria</taxon>
        <taxon>Pseudomonadati</taxon>
        <taxon>Pseudomonadota</taxon>
        <taxon>Alphaproteobacteria</taxon>
        <taxon>Sphingomonadales</taxon>
        <taxon>Erythrobacteraceae</taxon>
        <taxon>Allopontixanthobacter</taxon>
    </lineage>
</organism>
<dbReference type="PANTHER" id="PTHR23517">
    <property type="entry name" value="RESISTANCE PROTEIN MDTM, PUTATIVE-RELATED-RELATED"/>
    <property type="match status" value="1"/>
</dbReference>
<dbReference type="OrthoDB" id="7400989at2"/>
<dbReference type="Pfam" id="PF07690">
    <property type="entry name" value="MFS_1"/>
    <property type="match status" value="1"/>
</dbReference>
<dbReference type="PROSITE" id="PS50850">
    <property type="entry name" value="MFS"/>
    <property type="match status" value="1"/>
</dbReference>
<feature type="domain" description="Major facilitator superfamily (MFS) profile" evidence="8">
    <location>
        <begin position="16"/>
        <end position="391"/>
    </location>
</feature>